<dbReference type="InterPro" id="IPR002931">
    <property type="entry name" value="Transglutaminase-like"/>
</dbReference>
<reference evidence="4 5" key="1">
    <citation type="submission" date="2019-05" db="EMBL/GenBank/DDBJ databases">
        <title>Genome sequencing of F202Z8.</title>
        <authorList>
            <person name="Kwon Y.M."/>
        </authorList>
    </citation>
    <scope>NUCLEOTIDE SEQUENCE [LARGE SCALE GENOMIC DNA]</scope>
    <source>
        <strain evidence="4 5">F202Z8</strain>
    </source>
</reference>
<dbReference type="OrthoDB" id="98874at2"/>
<evidence type="ECO:0000259" key="2">
    <source>
        <dbReference type="Pfam" id="PF01841"/>
    </source>
</evidence>
<dbReference type="Proteomes" id="UP000310017">
    <property type="component" value="Chromosome"/>
</dbReference>
<evidence type="ECO:0000313" key="4">
    <source>
        <dbReference type="EMBL" id="QCW99021.1"/>
    </source>
</evidence>
<dbReference type="Gene3D" id="3.10.620.30">
    <property type="match status" value="1"/>
</dbReference>
<sequence length="662" mass="76135">MKSIVNYPIYLAVLLLVQFSSAQTVEFGELSMEELTEKEYPFDKQATAAILYSKRDTYYYSNNGGSQLVTKIHKRIKIYSKEGFEHATEYINLFASRSDQEVVRKLKAITYNLVNGEIVQSTLDKDQIFESELSYNYNQTRFTMPNVKPGSIIEFKYQIVSPFIWNIDEYRFQADIPIKRIEAQLRTPEGFNFRQNHKGYLIITPKVETKRDSRINMNVVVRSFELKNVPALKEEPFVDNIDNYRSGAQFELASINIPGVLYKSYAHTWGDVAKTIGSSDDFKNQLDKTRSFDDKLDNLLAGKTDQLEKAKGLFKHVKSTITWNGGDGKYFQNGIKKTLKEKRGNAGDINLLLVAMMRYAGIDANPVVISTKDNAIPFLPTLERLNYTIAYAKIDGMDYFMDATAEFSDLNLLPIKDYNWKGLLIDNEKMNWKQIDMVSPAKALNMYVMDINLQEDGSANGKYQSRFTNHGAYAFRLKYKDNNLDDFLVNRETEFDDIEISDYQIENVETYEGPVSESFNYLLENSAEVIGEKIYFRPMLFMREKENPFKKEIREYPVDFGYSFQEKYLINIAVPEGYSVESIPEDVKLAIPDGLGSFKYMIRQNAGQIQLSVIFDINKAMISAVNYPYLKECFKQVITKENEQIVLTKNSNEPTSSTAGGR</sequence>
<protein>
    <submittedName>
        <fullName evidence="4">DUF3857 domain-containing protein</fullName>
    </submittedName>
</protein>
<gene>
    <name evidence="4" type="ORF">FGM00_02395</name>
</gene>
<accession>A0A5B7SLU0</accession>
<dbReference type="InterPro" id="IPR038765">
    <property type="entry name" value="Papain-like_cys_pep_sf"/>
</dbReference>
<dbReference type="KEGG" id="asag:FGM00_02395"/>
<dbReference type="EMBL" id="CP040710">
    <property type="protein sequence ID" value="QCW99021.1"/>
    <property type="molecule type" value="Genomic_DNA"/>
</dbReference>
<evidence type="ECO:0000259" key="3">
    <source>
        <dbReference type="Pfam" id="PF12969"/>
    </source>
</evidence>
<dbReference type="Gene3D" id="2.60.40.3140">
    <property type="match status" value="1"/>
</dbReference>
<evidence type="ECO:0000256" key="1">
    <source>
        <dbReference type="SAM" id="SignalP"/>
    </source>
</evidence>
<feature type="domain" description="Transglutaminase-like" evidence="2">
    <location>
        <begin position="298"/>
        <end position="373"/>
    </location>
</feature>
<dbReference type="RefSeq" id="WP_138851376.1">
    <property type="nucleotide sequence ID" value="NZ_CP040710.1"/>
</dbReference>
<dbReference type="SUPFAM" id="SSF54001">
    <property type="entry name" value="Cysteine proteinases"/>
    <property type="match status" value="1"/>
</dbReference>
<feature type="chain" id="PRO_5022873956" evidence="1">
    <location>
        <begin position="23"/>
        <end position="662"/>
    </location>
</feature>
<name>A0A5B7SLU0_9FLAO</name>
<dbReference type="InterPro" id="IPR024618">
    <property type="entry name" value="DUF3857"/>
</dbReference>
<feature type="signal peptide" evidence="1">
    <location>
        <begin position="1"/>
        <end position="22"/>
    </location>
</feature>
<keyword evidence="5" id="KW-1185">Reference proteome</keyword>
<dbReference type="Gene3D" id="2.60.120.1130">
    <property type="match status" value="1"/>
</dbReference>
<evidence type="ECO:0000313" key="5">
    <source>
        <dbReference type="Proteomes" id="UP000310017"/>
    </source>
</evidence>
<dbReference type="Pfam" id="PF12969">
    <property type="entry name" value="DUF3857"/>
    <property type="match status" value="1"/>
</dbReference>
<proteinExistence type="predicted"/>
<organism evidence="4 5">
    <name type="scientific">Aggregatimonas sangjinii</name>
    <dbReference type="NCBI Taxonomy" id="2583587"/>
    <lineage>
        <taxon>Bacteria</taxon>
        <taxon>Pseudomonadati</taxon>
        <taxon>Bacteroidota</taxon>
        <taxon>Flavobacteriia</taxon>
        <taxon>Flavobacteriales</taxon>
        <taxon>Flavobacteriaceae</taxon>
        <taxon>Aggregatimonas</taxon>
    </lineage>
</organism>
<keyword evidence="1" id="KW-0732">Signal</keyword>
<dbReference type="AlphaFoldDB" id="A0A5B7SLU0"/>
<dbReference type="Pfam" id="PF01841">
    <property type="entry name" value="Transglut_core"/>
    <property type="match status" value="1"/>
</dbReference>
<feature type="domain" description="DUF3857" evidence="3">
    <location>
        <begin position="69"/>
        <end position="231"/>
    </location>
</feature>